<dbReference type="Gene3D" id="1.20.5.1930">
    <property type="match status" value="1"/>
</dbReference>
<comment type="caution">
    <text evidence="13">The sequence shown here is derived from an EMBL/GenBank/DDBJ whole genome shotgun (WGS) entry which is preliminary data.</text>
</comment>
<feature type="transmembrane region" description="Helical" evidence="10">
    <location>
        <begin position="163"/>
        <end position="181"/>
    </location>
</feature>
<sequence>MRNTVPGSPVRHFLRSWAARLSTPTHPGPDAPAHPRTPRPRLSPRAADLLLTAFVLALSVWQSRANPYLGPVSPWGNTVLAVCSALPLLARRRFPELVVLAALIAQQTHTASFVVPFAYYAEGAYRRGPHARRAVWATAVAGLVGALPWNAETWSHPSMLANWFLVNFVLVVVVPLLLGLYTGERRAVVEGLVERAERAEREQRLIAEAARSQERQRIAGEMHDVVSHQVSLIVVHANALTAVAHDPGVTAEAAATIRTAGRRALMELREMVGVLRSDEAAPDRKPASADGDAPSGSVADRVTALADSSRAAGLPVTVHIAPTSPPRSLPEPVERAAYRVVQEALTNVHKHAPGAATDIRLAATPDSLRVSVRNGPAPRTADADPDGSGPLLPSGGHGLIGLTERVRLAGGTLVTGPGDTGGFQVEATFPLTPAEA</sequence>
<reference evidence="13 14" key="1">
    <citation type="submission" date="2018-10" db="EMBL/GenBank/DDBJ databases">
        <title>Isolation of pseudouridimycin from Streptomyces albus DSM 40763.</title>
        <authorList>
            <person name="Rosenqvist P."/>
            <person name="Metsae-Ketelae M."/>
            <person name="Virta P."/>
        </authorList>
    </citation>
    <scope>NUCLEOTIDE SEQUENCE [LARGE SCALE GENOMIC DNA]</scope>
    <source>
        <strain evidence="13 14">DSM 40763</strain>
    </source>
</reference>
<feature type="domain" description="DUF7134" evidence="12">
    <location>
        <begin position="44"/>
        <end position="186"/>
    </location>
</feature>
<feature type="transmembrane region" description="Helical" evidence="10">
    <location>
        <begin position="133"/>
        <end position="151"/>
    </location>
</feature>
<evidence type="ECO:0000313" key="13">
    <source>
        <dbReference type="EMBL" id="TGG86583.1"/>
    </source>
</evidence>
<keyword evidence="10" id="KW-0812">Transmembrane</keyword>
<keyword evidence="3" id="KW-0597">Phosphoprotein</keyword>
<keyword evidence="10" id="KW-0472">Membrane</keyword>
<dbReference type="GeneID" id="75179688"/>
<evidence type="ECO:0000256" key="6">
    <source>
        <dbReference type="ARBA" id="ARBA00022777"/>
    </source>
</evidence>
<evidence type="ECO:0000256" key="5">
    <source>
        <dbReference type="ARBA" id="ARBA00022741"/>
    </source>
</evidence>
<feature type="transmembrane region" description="Helical" evidence="10">
    <location>
        <begin position="97"/>
        <end position="121"/>
    </location>
</feature>
<keyword evidence="6 13" id="KW-0418">Kinase</keyword>
<keyword evidence="10" id="KW-1133">Transmembrane helix</keyword>
<comment type="catalytic activity">
    <reaction evidence="1">
        <text>ATP + protein L-histidine = ADP + protein N-phospho-L-histidine.</text>
        <dbReference type="EC" id="2.7.13.3"/>
    </reaction>
</comment>
<accession>A0A6C1CBX1</accession>
<evidence type="ECO:0000256" key="3">
    <source>
        <dbReference type="ARBA" id="ARBA00022553"/>
    </source>
</evidence>
<feature type="domain" description="Signal transduction histidine kinase subgroup 3 dimerisation and phosphoacceptor" evidence="11">
    <location>
        <begin position="214"/>
        <end position="278"/>
    </location>
</feature>
<dbReference type="InterPro" id="IPR036890">
    <property type="entry name" value="HATPase_C_sf"/>
</dbReference>
<evidence type="ECO:0000256" key="10">
    <source>
        <dbReference type="SAM" id="Phobius"/>
    </source>
</evidence>
<dbReference type="Gene3D" id="3.30.565.10">
    <property type="entry name" value="Histidine kinase-like ATPase, C-terminal domain"/>
    <property type="match status" value="1"/>
</dbReference>
<keyword evidence="8" id="KW-0902">Two-component regulatory system</keyword>
<evidence type="ECO:0000259" key="12">
    <source>
        <dbReference type="Pfam" id="PF23539"/>
    </source>
</evidence>
<feature type="compositionally biased region" description="Basic and acidic residues" evidence="9">
    <location>
        <begin position="277"/>
        <end position="287"/>
    </location>
</feature>
<evidence type="ECO:0000313" key="14">
    <source>
        <dbReference type="Proteomes" id="UP000298111"/>
    </source>
</evidence>
<dbReference type="InterPro" id="IPR055558">
    <property type="entry name" value="DUF7134"/>
</dbReference>
<dbReference type="GO" id="GO:0046983">
    <property type="term" value="F:protein dimerization activity"/>
    <property type="evidence" value="ECO:0007669"/>
    <property type="project" value="InterPro"/>
</dbReference>
<evidence type="ECO:0000256" key="2">
    <source>
        <dbReference type="ARBA" id="ARBA00012438"/>
    </source>
</evidence>
<evidence type="ECO:0000256" key="7">
    <source>
        <dbReference type="ARBA" id="ARBA00022840"/>
    </source>
</evidence>
<dbReference type="PANTHER" id="PTHR24421:SF10">
    <property type="entry name" value="NITRATE_NITRITE SENSOR PROTEIN NARQ"/>
    <property type="match status" value="1"/>
</dbReference>
<dbReference type="GO" id="GO:0005524">
    <property type="term" value="F:ATP binding"/>
    <property type="evidence" value="ECO:0007669"/>
    <property type="project" value="UniProtKB-KW"/>
</dbReference>
<keyword evidence="5" id="KW-0547">Nucleotide-binding</keyword>
<dbReference type="InterPro" id="IPR050482">
    <property type="entry name" value="Sensor_HK_TwoCompSys"/>
</dbReference>
<keyword evidence="7" id="KW-0067">ATP-binding</keyword>
<feature type="region of interest" description="Disordered" evidence="9">
    <location>
        <begin position="372"/>
        <end position="395"/>
    </location>
</feature>
<gene>
    <name evidence="13" type="ORF">D8771_08035</name>
</gene>
<dbReference type="InterPro" id="IPR011712">
    <property type="entry name" value="Sig_transdc_His_kin_sub3_dim/P"/>
</dbReference>
<dbReference type="Pfam" id="PF23539">
    <property type="entry name" value="DUF7134"/>
    <property type="match status" value="1"/>
</dbReference>
<dbReference type="AlphaFoldDB" id="A0A6C1CBX1"/>
<name>A0A6C1CBX1_9ACTN</name>
<keyword evidence="4" id="KW-0808">Transferase</keyword>
<dbReference type="EC" id="2.7.13.3" evidence="2"/>
<feature type="region of interest" description="Disordered" evidence="9">
    <location>
        <begin position="277"/>
        <end position="299"/>
    </location>
</feature>
<evidence type="ECO:0000256" key="8">
    <source>
        <dbReference type="ARBA" id="ARBA00023012"/>
    </source>
</evidence>
<dbReference type="SUPFAM" id="SSF55874">
    <property type="entry name" value="ATPase domain of HSP90 chaperone/DNA topoisomerase II/histidine kinase"/>
    <property type="match status" value="1"/>
</dbReference>
<evidence type="ECO:0000256" key="4">
    <source>
        <dbReference type="ARBA" id="ARBA00022679"/>
    </source>
</evidence>
<dbReference type="PANTHER" id="PTHR24421">
    <property type="entry name" value="NITRATE/NITRITE SENSOR PROTEIN NARX-RELATED"/>
    <property type="match status" value="1"/>
</dbReference>
<protein>
    <recommendedName>
        <fullName evidence="2">histidine kinase</fullName>
        <ecNumber evidence="2">2.7.13.3</ecNumber>
    </recommendedName>
</protein>
<organism evidence="13 14">
    <name type="scientific">Streptomyces albus</name>
    <dbReference type="NCBI Taxonomy" id="1888"/>
    <lineage>
        <taxon>Bacteria</taxon>
        <taxon>Bacillati</taxon>
        <taxon>Actinomycetota</taxon>
        <taxon>Actinomycetes</taxon>
        <taxon>Kitasatosporales</taxon>
        <taxon>Streptomycetaceae</taxon>
        <taxon>Streptomyces</taxon>
    </lineage>
</organism>
<dbReference type="Pfam" id="PF07730">
    <property type="entry name" value="HisKA_3"/>
    <property type="match status" value="1"/>
</dbReference>
<dbReference type="Proteomes" id="UP000298111">
    <property type="component" value="Unassembled WGS sequence"/>
</dbReference>
<dbReference type="EMBL" id="RCIY01000040">
    <property type="protein sequence ID" value="TGG86583.1"/>
    <property type="molecule type" value="Genomic_DNA"/>
</dbReference>
<evidence type="ECO:0000259" key="11">
    <source>
        <dbReference type="Pfam" id="PF07730"/>
    </source>
</evidence>
<proteinExistence type="predicted"/>
<evidence type="ECO:0000256" key="1">
    <source>
        <dbReference type="ARBA" id="ARBA00000085"/>
    </source>
</evidence>
<evidence type="ECO:0000256" key="9">
    <source>
        <dbReference type="SAM" id="MobiDB-lite"/>
    </source>
</evidence>
<dbReference type="GO" id="GO:0016020">
    <property type="term" value="C:membrane"/>
    <property type="evidence" value="ECO:0007669"/>
    <property type="project" value="InterPro"/>
</dbReference>
<dbReference type="CDD" id="cd16917">
    <property type="entry name" value="HATPase_UhpB-NarQ-NarX-like"/>
    <property type="match status" value="1"/>
</dbReference>
<dbReference type="RefSeq" id="WP_037612281.1">
    <property type="nucleotide sequence ID" value="NZ_BNEJ01000025.1"/>
</dbReference>
<dbReference type="GO" id="GO:0000155">
    <property type="term" value="F:phosphorelay sensor kinase activity"/>
    <property type="evidence" value="ECO:0007669"/>
    <property type="project" value="InterPro"/>
</dbReference>